<evidence type="ECO:0000313" key="1">
    <source>
        <dbReference type="EMBL" id="SFM45173.1"/>
    </source>
</evidence>
<dbReference type="Proteomes" id="UP000199144">
    <property type="component" value="Unassembled WGS sequence"/>
</dbReference>
<name>A0A1I4QZR1_9RHOB</name>
<dbReference type="AlphaFoldDB" id="A0A1I4QZR1"/>
<accession>A0A1I4QZR1</accession>
<dbReference type="OrthoDB" id="118609at2"/>
<dbReference type="STRING" id="254406.SAMN04488042_107187"/>
<gene>
    <name evidence="1" type="ORF">SAMN04488042_107187</name>
</gene>
<organism evidence="1 2">
    <name type="scientific">Shimia aestuarii</name>
    <dbReference type="NCBI Taxonomy" id="254406"/>
    <lineage>
        <taxon>Bacteria</taxon>
        <taxon>Pseudomonadati</taxon>
        <taxon>Pseudomonadota</taxon>
        <taxon>Alphaproteobacteria</taxon>
        <taxon>Rhodobacterales</taxon>
        <taxon>Roseobacteraceae</taxon>
    </lineage>
</organism>
<evidence type="ECO:0000313" key="2">
    <source>
        <dbReference type="Proteomes" id="UP000199144"/>
    </source>
</evidence>
<keyword evidence="2" id="KW-1185">Reference proteome</keyword>
<protein>
    <recommendedName>
        <fullName evidence="3">DUF1203 domain-containing protein</fullName>
    </recommendedName>
</protein>
<sequence length="156" mass="16975">MSIQFQALPTDTVTAIRTTGLDAHGHPVERHRSDGGAYPCRHCLGETPPGQDYLILAHRPFQRLHAYTETGPIFLCADACTRAAPSPHVPAILKSPSYILRGYDAKERIIYGTGQVTPTNLIADYATQLLALADIAFVDVRSAANNCFQCRVVRAG</sequence>
<evidence type="ECO:0008006" key="3">
    <source>
        <dbReference type="Google" id="ProtNLM"/>
    </source>
</evidence>
<proteinExistence type="predicted"/>
<dbReference type="InterPro" id="IPR009593">
    <property type="entry name" value="DUF1203"/>
</dbReference>
<dbReference type="EMBL" id="FOTQ01000007">
    <property type="protein sequence ID" value="SFM45173.1"/>
    <property type="molecule type" value="Genomic_DNA"/>
</dbReference>
<reference evidence="1 2" key="1">
    <citation type="submission" date="2016-10" db="EMBL/GenBank/DDBJ databases">
        <authorList>
            <person name="de Groot N.N."/>
        </authorList>
    </citation>
    <scope>NUCLEOTIDE SEQUENCE [LARGE SCALE GENOMIC DNA]</scope>
    <source>
        <strain evidence="1 2">DSM 15283</strain>
    </source>
</reference>
<dbReference type="Pfam" id="PF06718">
    <property type="entry name" value="DUF1203"/>
    <property type="match status" value="1"/>
</dbReference>
<dbReference type="PIRSF" id="PIRSF034110">
    <property type="entry name" value="DUF1203"/>
    <property type="match status" value="1"/>
</dbReference>
<dbReference type="RefSeq" id="WP_093094974.1">
    <property type="nucleotide sequence ID" value="NZ_FOTQ01000007.1"/>
</dbReference>